<protein>
    <submittedName>
        <fullName evidence="2">Uncharacterized protein</fullName>
    </submittedName>
</protein>
<dbReference type="Gene3D" id="1.25.10.10">
    <property type="entry name" value="Leucine-rich Repeat Variant"/>
    <property type="match status" value="1"/>
</dbReference>
<dbReference type="GO" id="GO:0000796">
    <property type="term" value="C:condensin complex"/>
    <property type="evidence" value="ECO:0007669"/>
    <property type="project" value="InterPro"/>
</dbReference>
<dbReference type="Gene3D" id="1.25.40.10">
    <property type="entry name" value="Tetratricopeptide repeat domain"/>
    <property type="match status" value="2"/>
</dbReference>
<organism evidence="2 3">
    <name type="scientific">Symbiodinium necroappetens</name>
    <dbReference type="NCBI Taxonomy" id="1628268"/>
    <lineage>
        <taxon>Eukaryota</taxon>
        <taxon>Sar</taxon>
        <taxon>Alveolata</taxon>
        <taxon>Dinophyceae</taxon>
        <taxon>Suessiales</taxon>
        <taxon>Symbiodiniaceae</taxon>
        <taxon>Symbiodinium</taxon>
    </lineage>
</organism>
<dbReference type="EMBL" id="CAJNJA010007109">
    <property type="protein sequence ID" value="CAE7220413.1"/>
    <property type="molecule type" value="Genomic_DNA"/>
</dbReference>
<keyword evidence="3" id="KW-1185">Reference proteome</keyword>
<name>A0A812KBL4_9DINO</name>
<proteinExistence type="predicted"/>
<dbReference type="PANTHER" id="PTHR14418:SF5">
    <property type="entry name" value="CONDENSIN COMPLEX SUBUNIT 3"/>
    <property type="match status" value="1"/>
</dbReference>
<dbReference type="SUPFAM" id="SSF48371">
    <property type="entry name" value="ARM repeat"/>
    <property type="match status" value="1"/>
</dbReference>
<sequence>MEAKCNRNSWHWTQQIAVRRGGGALIQLPPGGFGTTEMLVEWLKDLKLRARLDEKTFSEAIASCGNGPEWQRALHLLDVMQANGLEARAAAFTAAIWACSKKQEWSAEAQRRELAIQLLGQMQAGRIRPYDGTCAALVACELDWPRALGHVLRMRARGLTRLSRAHIAAASLCESMEGNWAMSLELLETSLQPADLSEAAKLPEVFPAQRSAFCRSRQWRFAVQAHLEAKRHQLSVSLDAYNQLMKAYCARAGHWQEVLDLLSEICNEDLAPDGDSYDMALKCCSDASEWAWVVQLYEELTLYNLPRRRVHALAANACEQLGVQLRLGAFTDPEIKAFAARMAHGLQEARSLWPHVAHILEIVAEGSTPEKSAQRDALARLLAVADYYPNQLDDTLRTAVLAVLRKMELAGSQPVGAQAVLDLLAEAAVQTRCLAPMNVLLGMFEDGAPRAKLVRQWCALLLQNMLEIAPASHGKRLEACFLQLAADKVVAVRGSAIPCLASLGTRAAIAALVEMTCSDLVCKVRFEALKALSFLKANHALALEPHLMEMLMERSMDISPRVRCNLFSLFGMTCPFSSPRLCGLLRQGLVDTDANVRRECESMLRSWLAPVDGGENKDHGDHGATSRVLKLIEHFFVVLPCQNEQTETLVEAILQRLLERDSLDSGDFVYVGEQAVRLLLHGETLDKAQIMLGRVAISMDPGVWNLTDALKGSLLLRKTLEALDSGNTSALRQLLMVLLNATICDEVAAKTLLQIATATLLRCPLGKASARQSRGSAFAEECVLNAASDPFRLAVLLARQSLQSSASEGRTRQRRNNEVESALSESIQTVLRVLVARAKASFPSAELHNEDWGLSEITKDIAAYGAAVCSLQERIQELRARCQQLAGERNFVAAYPLRQEMEHLQKQREEAECKAEDAFAALGSHLARILCVCEAFLSYREADLEDDFPLDVLRQALMLVDSIRSGIGSTSWPTLRAQAIRCIALHASISLETAVQHRCFFHSVLGRYVPEVLSSAHPHLDATAAAEDIILTSVSFLIDTLFLHDLETWDSCDPETGNLGAHLQDNSDEICEHIAPLLAGLGGQRGSHSLREALASRFCTFLLFRGIQTESTAHCWVAAWLLQNAFAEAGLVEPCRSLEAAVLSGRLLRFFASLRRLSSCRLEVLAIAAKGFLFFDMWQLPQPAAAHSMPSMMLSRAVRFVSRELSSVEGVDAATEWWLHCLWRPLALLCLERAALGVDGDPTILCALSQALLAALAGTEPSGGNFAFAPEPRRVGMASEVAWVLNRFAELCGCWNRSKSSRKLHREGLLQGLLVQRARLASFCSTCSDRESQDWQAIYTSAAKERSRLRHEIEKLGVVAAGLSAIPRGTEGCRTKRQRCGLAGPLESADIIEDID</sequence>
<feature type="repeat" description="PPR" evidence="1">
    <location>
        <begin position="237"/>
        <end position="272"/>
    </location>
</feature>
<reference evidence="2" key="1">
    <citation type="submission" date="2021-02" db="EMBL/GenBank/DDBJ databases">
        <authorList>
            <person name="Dougan E. K."/>
            <person name="Rhodes N."/>
            <person name="Thang M."/>
            <person name="Chan C."/>
        </authorList>
    </citation>
    <scope>NUCLEOTIDE SEQUENCE</scope>
</reference>
<dbReference type="InterPro" id="IPR027165">
    <property type="entry name" value="CND3"/>
</dbReference>
<dbReference type="OrthoDB" id="428394at2759"/>
<dbReference type="PROSITE" id="PS51375">
    <property type="entry name" value="PPR"/>
    <property type="match status" value="1"/>
</dbReference>
<dbReference type="PANTHER" id="PTHR14418">
    <property type="entry name" value="CONDENSIN COMPLEX SUBUNIT 3-RELATED"/>
    <property type="match status" value="1"/>
</dbReference>
<evidence type="ECO:0000256" key="1">
    <source>
        <dbReference type="PROSITE-ProRule" id="PRU00708"/>
    </source>
</evidence>
<dbReference type="Proteomes" id="UP000601435">
    <property type="component" value="Unassembled WGS sequence"/>
</dbReference>
<dbReference type="GO" id="GO:0000793">
    <property type="term" value="C:condensed chromosome"/>
    <property type="evidence" value="ECO:0007669"/>
    <property type="project" value="TreeGrafter"/>
</dbReference>
<comment type="caution">
    <text evidence="2">The sequence shown here is derived from an EMBL/GenBank/DDBJ whole genome shotgun (WGS) entry which is preliminary data.</text>
</comment>
<accession>A0A812KBL4</accession>
<dbReference type="InterPro" id="IPR002885">
    <property type="entry name" value="PPR_rpt"/>
</dbReference>
<dbReference type="GO" id="GO:0007076">
    <property type="term" value="P:mitotic chromosome condensation"/>
    <property type="evidence" value="ECO:0007669"/>
    <property type="project" value="InterPro"/>
</dbReference>
<dbReference type="InterPro" id="IPR011990">
    <property type="entry name" value="TPR-like_helical_dom_sf"/>
</dbReference>
<evidence type="ECO:0000313" key="3">
    <source>
        <dbReference type="Proteomes" id="UP000601435"/>
    </source>
</evidence>
<dbReference type="InterPro" id="IPR011989">
    <property type="entry name" value="ARM-like"/>
</dbReference>
<gene>
    <name evidence="2" type="ORF">SNEC2469_LOCUS2778</name>
</gene>
<dbReference type="InterPro" id="IPR016024">
    <property type="entry name" value="ARM-type_fold"/>
</dbReference>
<evidence type="ECO:0000313" key="2">
    <source>
        <dbReference type="EMBL" id="CAE7220413.1"/>
    </source>
</evidence>